<feature type="transmembrane region" description="Helical" evidence="1">
    <location>
        <begin position="25"/>
        <end position="42"/>
    </location>
</feature>
<dbReference type="KEGG" id="ehx:EMIHUDRAFT_424729"/>
<dbReference type="RefSeq" id="XP_005768174.1">
    <property type="nucleotide sequence ID" value="XM_005768117.1"/>
</dbReference>
<dbReference type="RefSeq" id="XP_005773200.1">
    <property type="nucleotide sequence ID" value="XM_005773143.1"/>
</dbReference>
<dbReference type="KEGG" id="ehx:EMIHUDRAFT_436746"/>
<dbReference type="EnsemblProtists" id="EOD20771">
    <property type="protein sequence ID" value="EOD20771"/>
    <property type="gene ID" value="EMIHUDRAFT_424729"/>
</dbReference>
<dbReference type="PaxDb" id="2903-EOD15745"/>
<dbReference type="Proteomes" id="UP000013827">
    <property type="component" value="Unassembled WGS sequence"/>
</dbReference>
<reference evidence="2" key="2">
    <citation type="submission" date="2024-10" db="UniProtKB">
        <authorList>
            <consortium name="EnsemblProtists"/>
        </authorList>
    </citation>
    <scope>IDENTIFICATION</scope>
</reference>
<evidence type="ECO:0000313" key="3">
    <source>
        <dbReference type="Proteomes" id="UP000013827"/>
    </source>
</evidence>
<organism evidence="2 3">
    <name type="scientific">Emiliania huxleyi (strain CCMP1516)</name>
    <dbReference type="NCBI Taxonomy" id="280463"/>
    <lineage>
        <taxon>Eukaryota</taxon>
        <taxon>Haptista</taxon>
        <taxon>Haptophyta</taxon>
        <taxon>Prymnesiophyceae</taxon>
        <taxon>Isochrysidales</taxon>
        <taxon>Noelaerhabdaceae</taxon>
        <taxon>Emiliania</taxon>
    </lineage>
</organism>
<sequence>MSLRRLERRGLEYDDDDDYSDEFPFFWMFFGCLSLCIWCALIRRRRELNARRAAFQTSVITMFSVREGQSGDGGGGGGGAPVARASTVVTAVAVEAVPTATVIGTPVPPGGAAVQAVTVHPV</sequence>
<name>A0A0D3IWW0_EMIH1</name>
<dbReference type="GeneID" id="17261785"/>
<protein>
    <submittedName>
        <fullName evidence="2">Uncharacterized protein</fullName>
    </submittedName>
</protein>
<evidence type="ECO:0000256" key="1">
    <source>
        <dbReference type="SAM" id="Phobius"/>
    </source>
</evidence>
<dbReference type="AlphaFoldDB" id="A0A0D3IWW0"/>
<dbReference type="GeneID" id="17266315"/>
<keyword evidence="3" id="KW-1185">Reference proteome</keyword>
<accession>A0A0D3IWW0</accession>
<dbReference type="EnsemblProtists" id="EOD15745">
    <property type="protein sequence ID" value="EOD15745"/>
    <property type="gene ID" value="EMIHUDRAFT_436746"/>
</dbReference>
<reference evidence="3" key="1">
    <citation type="journal article" date="2013" name="Nature">
        <title>Pan genome of the phytoplankton Emiliania underpins its global distribution.</title>
        <authorList>
            <person name="Read B.A."/>
            <person name="Kegel J."/>
            <person name="Klute M.J."/>
            <person name="Kuo A."/>
            <person name="Lefebvre S.C."/>
            <person name="Maumus F."/>
            <person name="Mayer C."/>
            <person name="Miller J."/>
            <person name="Monier A."/>
            <person name="Salamov A."/>
            <person name="Young J."/>
            <person name="Aguilar M."/>
            <person name="Claverie J.M."/>
            <person name="Frickenhaus S."/>
            <person name="Gonzalez K."/>
            <person name="Herman E.K."/>
            <person name="Lin Y.C."/>
            <person name="Napier J."/>
            <person name="Ogata H."/>
            <person name="Sarno A.F."/>
            <person name="Shmutz J."/>
            <person name="Schroeder D."/>
            <person name="de Vargas C."/>
            <person name="Verret F."/>
            <person name="von Dassow P."/>
            <person name="Valentin K."/>
            <person name="Van de Peer Y."/>
            <person name="Wheeler G."/>
            <person name="Dacks J.B."/>
            <person name="Delwiche C.F."/>
            <person name="Dyhrman S.T."/>
            <person name="Glockner G."/>
            <person name="John U."/>
            <person name="Richards T."/>
            <person name="Worden A.Z."/>
            <person name="Zhang X."/>
            <person name="Grigoriev I.V."/>
            <person name="Allen A.E."/>
            <person name="Bidle K."/>
            <person name="Borodovsky M."/>
            <person name="Bowler C."/>
            <person name="Brownlee C."/>
            <person name="Cock J.M."/>
            <person name="Elias M."/>
            <person name="Gladyshev V.N."/>
            <person name="Groth M."/>
            <person name="Guda C."/>
            <person name="Hadaegh A."/>
            <person name="Iglesias-Rodriguez M.D."/>
            <person name="Jenkins J."/>
            <person name="Jones B.M."/>
            <person name="Lawson T."/>
            <person name="Leese F."/>
            <person name="Lindquist E."/>
            <person name="Lobanov A."/>
            <person name="Lomsadze A."/>
            <person name="Malik S.B."/>
            <person name="Marsh M.E."/>
            <person name="Mackinder L."/>
            <person name="Mock T."/>
            <person name="Mueller-Roeber B."/>
            <person name="Pagarete A."/>
            <person name="Parker M."/>
            <person name="Probert I."/>
            <person name="Quesneville H."/>
            <person name="Raines C."/>
            <person name="Rensing S.A."/>
            <person name="Riano-Pachon D.M."/>
            <person name="Richier S."/>
            <person name="Rokitta S."/>
            <person name="Shiraiwa Y."/>
            <person name="Soanes D.M."/>
            <person name="van der Giezen M."/>
            <person name="Wahlund T.M."/>
            <person name="Williams B."/>
            <person name="Wilson W."/>
            <person name="Wolfe G."/>
            <person name="Wurch L.L."/>
        </authorList>
    </citation>
    <scope>NUCLEOTIDE SEQUENCE</scope>
</reference>
<evidence type="ECO:0000313" key="2">
    <source>
        <dbReference type="EnsemblProtists" id="EOD15745"/>
    </source>
</evidence>
<proteinExistence type="predicted"/>
<keyword evidence="1" id="KW-1133">Transmembrane helix</keyword>
<keyword evidence="1" id="KW-0812">Transmembrane</keyword>
<keyword evidence="1" id="KW-0472">Membrane</keyword>
<dbReference type="HOGENOM" id="CLU_2031058_0_0_1"/>